<dbReference type="AlphaFoldDB" id="A0A941GQP6"/>
<organism evidence="1 2">
    <name type="scientific">Gomphosphaeria aponina SAG 52.96 = DSM 107014</name>
    <dbReference type="NCBI Taxonomy" id="1521640"/>
    <lineage>
        <taxon>Bacteria</taxon>
        <taxon>Bacillati</taxon>
        <taxon>Cyanobacteriota</taxon>
        <taxon>Cyanophyceae</taxon>
        <taxon>Oscillatoriophycideae</taxon>
        <taxon>Chroococcales</taxon>
        <taxon>Gomphosphaeriaceae</taxon>
        <taxon>Gomphosphaeria</taxon>
    </lineage>
</organism>
<sequence>MSQPIATINNRLLESLAQIILSLSEEEYQILVEKILHSRLAAGQEQQNIKALKQDIAVGIEQLQKGQYTEYDENSLPTLITLIKAQ</sequence>
<proteinExistence type="predicted"/>
<dbReference type="EMBL" id="JADQBC010000055">
    <property type="protein sequence ID" value="MBR8828094.1"/>
    <property type="molecule type" value="Genomic_DNA"/>
</dbReference>
<name>A0A941GQP6_9CHRO</name>
<reference evidence="1" key="1">
    <citation type="submission" date="2021-02" db="EMBL/GenBank/DDBJ databases">
        <title>Metagenome analyses of Stigonema ocellatum DSM 106950, Chlorogloea purpurea SAG 13.99 and Gomphosphaeria aponina DSM 107014.</title>
        <authorList>
            <person name="Marter P."/>
            <person name="Huang S."/>
        </authorList>
    </citation>
    <scope>NUCLEOTIDE SEQUENCE</scope>
    <source>
        <strain evidence="1">JP213</strain>
    </source>
</reference>
<protein>
    <submittedName>
        <fullName evidence="1">Uncharacterized protein</fullName>
    </submittedName>
</protein>
<gene>
    <name evidence="1" type="ORF">DSM107014_09395</name>
</gene>
<comment type="caution">
    <text evidence="1">The sequence shown here is derived from an EMBL/GenBank/DDBJ whole genome shotgun (WGS) entry which is preliminary data.</text>
</comment>
<evidence type="ECO:0000313" key="1">
    <source>
        <dbReference type="EMBL" id="MBR8828094.1"/>
    </source>
</evidence>
<evidence type="ECO:0000313" key="2">
    <source>
        <dbReference type="Proteomes" id="UP000767446"/>
    </source>
</evidence>
<dbReference type="Proteomes" id="UP000767446">
    <property type="component" value="Unassembled WGS sequence"/>
</dbReference>
<accession>A0A941GQP6</accession>